<dbReference type="InterPro" id="IPR000225">
    <property type="entry name" value="Armadillo"/>
</dbReference>
<evidence type="ECO:0000256" key="3">
    <source>
        <dbReference type="ARBA" id="ARBA00022927"/>
    </source>
</evidence>
<dbReference type="Pfam" id="PF16186">
    <property type="entry name" value="Arm_3"/>
    <property type="match status" value="1"/>
</dbReference>
<keyword evidence="2" id="KW-0813">Transport</keyword>
<dbReference type="Proteomes" id="UP001162164">
    <property type="component" value="Unassembled WGS sequence"/>
</dbReference>
<organism evidence="4 5">
    <name type="scientific">Molorchus minor</name>
    <dbReference type="NCBI Taxonomy" id="1323400"/>
    <lineage>
        <taxon>Eukaryota</taxon>
        <taxon>Metazoa</taxon>
        <taxon>Ecdysozoa</taxon>
        <taxon>Arthropoda</taxon>
        <taxon>Hexapoda</taxon>
        <taxon>Insecta</taxon>
        <taxon>Pterygota</taxon>
        <taxon>Neoptera</taxon>
        <taxon>Endopterygota</taxon>
        <taxon>Coleoptera</taxon>
        <taxon>Polyphaga</taxon>
        <taxon>Cucujiformia</taxon>
        <taxon>Chrysomeloidea</taxon>
        <taxon>Cerambycidae</taxon>
        <taxon>Lamiinae</taxon>
        <taxon>Monochamini</taxon>
        <taxon>Molorchus</taxon>
    </lineage>
</organism>
<comment type="caution">
    <text evidence="4">The sequence shown here is derived from an EMBL/GenBank/DDBJ whole genome shotgun (WGS) entry which is preliminary data.</text>
</comment>
<dbReference type="PANTHER" id="PTHR23316">
    <property type="entry name" value="IMPORTIN ALPHA"/>
    <property type="match status" value="1"/>
</dbReference>
<evidence type="ECO:0000313" key="4">
    <source>
        <dbReference type="EMBL" id="KAJ8982846.1"/>
    </source>
</evidence>
<comment type="similarity">
    <text evidence="1">Belongs to the importin alpha family.</text>
</comment>
<protein>
    <recommendedName>
        <fullName evidence="6">Importin alpha</fullName>
    </recommendedName>
</protein>
<evidence type="ECO:0000256" key="1">
    <source>
        <dbReference type="ARBA" id="ARBA00010394"/>
    </source>
</evidence>
<dbReference type="Pfam" id="PF00514">
    <property type="entry name" value="Arm"/>
    <property type="match status" value="1"/>
</dbReference>
<proteinExistence type="inferred from homology"/>
<sequence length="144" mass="16146">MEAVIDAGVCRRLVELLMAQQTNVVSAALRGSDDIQTQVVLNCSALPCLHHLLSSPKESIRKEACWTISNITAGNRQQIQVSLDKIEFLQSHENMDIYQKAFDIIEHFFGTEEEDSNVAPSIDTDHQQYQFSSDQSVPMGGFQF</sequence>
<gene>
    <name evidence="4" type="ORF">NQ317_016008</name>
</gene>
<evidence type="ECO:0008006" key="6">
    <source>
        <dbReference type="Google" id="ProtNLM"/>
    </source>
</evidence>
<dbReference type="InterPro" id="IPR032413">
    <property type="entry name" value="Arm_3"/>
</dbReference>
<dbReference type="SMART" id="SM00185">
    <property type="entry name" value="ARM"/>
    <property type="match status" value="1"/>
</dbReference>
<keyword evidence="3" id="KW-0653">Protein transport</keyword>
<dbReference type="Gene3D" id="1.25.10.10">
    <property type="entry name" value="Leucine-rich Repeat Variant"/>
    <property type="match status" value="1"/>
</dbReference>
<reference evidence="4" key="1">
    <citation type="journal article" date="2023" name="Insect Mol. Biol.">
        <title>Genome sequencing provides insights into the evolution of gene families encoding plant cell wall-degrading enzymes in longhorned beetles.</title>
        <authorList>
            <person name="Shin N.R."/>
            <person name="Okamura Y."/>
            <person name="Kirsch R."/>
            <person name="Pauchet Y."/>
        </authorList>
    </citation>
    <scope>NUCLEOTIDE SEQUENCE</scope>
    <source>
        <strain evidence="4">MMC_N1</strain>
    </source>
</reference>
<dbReference type="InterPro" id="IPR011989">
    <property type="entry name" value="ARM-like"/>
</dbReference>
<dbReference type="InterPro" id="IPR016024">
    <property type="entry name" value="ARM-type_fold"/>
</dbReference>
<keyword evidence="5" id="KW-1185">Reference proteome</keyword>
<evidence type="ECO:0000313" key="5">
    <source>
        <dbReference type="Proteomes" id="UP001162164"/>
    </source>
</evidence>
<name>A0ABQ9JWY2_9CUCU</name>
<accession>A0ABQ9JWY2</accession>
<dbReference type="SUPFAM" id="SSF48371">
    <property type="entry name" value="ARM repeat"/>
    <property type="match status" value="1"/>
</dbReference>
<evidence type="ECO:0000256" key="2">
    <source>
        <dbReference type="ARBA" id="ARBA00022448"/>
    </source>
</evidence>
<dbReference type="EMBL" id="JAPWTJ010000104">
    <property type="protein sequence ID" value="KAJ8982846.1"/>
    <property type="molecule type" value="Genomic_DNA"/>
</dbReference>